<evidence type="ECO:0000259" key="12">
    <source>
        <dbReference type="PROSITE" id="PS50109"/>
    </source>
</evidence>
<proteinExistence type="predicted"/>
<dbReference type="InterPro" id="IPR019278">
    <property type="entry name" value="DICT_dom"/>
</dbReference>
<keyword evidence="11" id="KW-0472">Membrane</keyword>
<dbReference type="InterPro" id="IPR036890">
    <property type="entry name" value="HATPase_C_sf"/>
</dbReference>
<dbReference type="InterPro" id="IPR003594">
    <property type="entry name" value="HATPase_dom"/>
</dbReference>
<dbReference type="InterPro" id="IPR005467">
    <property type="entry name" value="His_kinase_dom"/>
</dbReference>
<dbReference type="Pfam" id="PF00512">
    <property type="entry name" value="HisKA"/>
    <property type="match status" value="1"/>
</dbReference>
<dbReference type="InterPro" id="IPR004358">
    <property type="entry name" value="Sig_transdc_His_kin-like_C"/>
</dbReference>
<comment type="caution">
    <text evidence="13">The sequence shown here is derived from an EMBL/GenBank/DDBJ whole genome shotgun (WGS) entry which is preliminary data.</text>
</comment>
<keyword evidence="9" id="KW-0067">ATP-binding</keyword>
<comment type="subcellular location">
    <subcellularLocation>
        <location evidence="2">Cell membrane</location>
    </subcellularLocation>
</comment>
<dbReference type="GO" id="GO:0005886">
    <property type="term" value="C:plasma membrane"/>
    <property type="evidence" value="ECO:0007669"/>
    <property type="project" value="UniProtKB-SubCell"/>
</dbReference>
<comment type="catalytic activity">
    <reaction evidence="1">
        <text>ATP + protein L-histidine = ADP + protein N-phospho-L-histidine.</text>
        <dbReference type="EC" id="2.7.13.3"/>
    </reaction>
</comment>
<dbReference type="OrthoDB" id="476434at2"/>
<dbReference type="AlphaFoldDB" id="M1WQI2"/>
<evidence type="ECO:0000256" key="3">
    <source>
        <dbReference type="ARBA" id="ARBA00012438"/>
    </source>
</evidence>
<dbReference type="Pfam" id="PF02518">
    <property type="entry name" value="HATPase_c"/>
    <property type="match status" value="1"/>
</dbReference>
<dbReference type="FunFam" id="3.30.565.10:FF:000023">
    <property type="entry name" value="PAS domain-containing sensor histidine kinase"/>
    <property type="match status" value="1"/>
</dbReference>
<dbReference type="InterPro" id="IPR036097">
    <property type="entry name" value="HisK_dim/P_sf"/>
</dbReference>
<dbReference type="Gene3D" id="3.30.565.10">
    <property type="entry name" value="Histidine kinase-like ATPase, C-terminal domain"/>
    <property type="match status" value="1"/>
</dbReference>
<dbReference type="CDD" id="cd00082">
    <property type="entry name" value="HisKA"/>
    <property type="match status" value="1"/>
</dbReference>
<keyword evidence="4" id="KW-1003">Cell membrane</keyword>
<dbReference type="InterPro" id="IPR003661">
    <property type="entry name" value="HisK_dim/P_dom"/>
</dbReference>
<dbReference type="SMART" id="SM00387">
    <property type="entry name" value="HATPase_c"/>
    <property type="match status" value="1"/>
</dbReference>
<dbReference type="SUPFAM" id="SSF55874">
    <property type="entry name" value="ATPase domain of HSP90 chaperone/DNA topoisomerase II/histidine kinase"/>
    <property type="match status" value="1"/>
</dbReference>
<keyword evidence="7" id="KW-0547">Nucleotide-binding</keyword>
<evidence type="ECO:0000256" key="8">
    <source>
        <dbReference type="ARBA" id="ARBA00022777"/>
    </source>
</evidence>
<dbReference type="EC" id="2.7.13.3" evidence="3"/>
<keyword evidence="6" id="KW-0808">Transferase</keyword>
<dbReference type="PANTHER" id="PTHR43047:SF72">
    <property type="entry name" value="OSMOSENSING HISTIDINE PROTEIN KINASE SLN1"/>
    <property type="match status" value="1"/>
</dbReference>
<name>M1WQI2_9NOST</name>
<keyword evidence="5" id="KW-0597">Phosphoprotein</keyword>
<keyword evidence="10" id="KW-0902">Two-component regulatory system</keyword>
<evidence type="ECO:0000256" key="2">
    <source>
        <dbReference type="ARBA" id="ARBA00004236"/>
    </source>
</evidence>
<evidence type="ECO:0000256" key="1">
    <source>
        <dbReference type="ARBA" id="ARBA00000085"/>
    </source>
</evidence>
<dbReference type="EMBL" id="CAIY01000012">
    <property type="protein sequence ID" value="CCH66399.1"/>
    <property type="molecule type" value="Genomic_DNA"/>
</dbReference>
<evidence type="ECO:0000256" key="4">
    <source>
        <dbReference type="ARBA" id="ARBA00022475"/>
    </source>
</evidence>
<protein>
    <recommendedName>
        <fullName evidence="3">histidine kinase</fullName>
        <ecNumber evidence="3">2.7.13.3</ecNumber>
    </recommendedName>
</protein>
<evidence type="ECO:0000256" key="6">
    <source>
        <dbReference type="ARBA" id="ARBA00022679"/>
    </source>
</evidence>
<dbReference type="GO" id="GO:0000155">
    <property type="term" value="F:phosphorelay sensor kinase activity"/>
    <property type="evidence" value="ECO:0007669"/>
    <property type="project" value="InterPro"/>
</dbReference>
<evidence type="ECO:0000256" key="10">
    <source>
        <dbReference type="ARBA" id="ARBA00023012"/>
    </source>
</evidence>
<evidence type="ECO:0000313" key="13">
    <source>
        <dbReference type="EMBL" id="CCH66399.1"/>
    </source>
</evidence>
<gene>
    <name evidence="13" type="ORF">RINTHH_2440</name>
</gene>
<evidence type="ECO:0000256" key="7">
    <source>
        <dbReference type="ARBA" id="ARBA00022741"/>
    </source>
</evidence>
<feature type="domain" description="Histidine kinase" evidence="12">
    <location>
        <begin position="244"/>
        <end position="461"/>
    </location>
</feature>
<reference evidence="14" key="2">
    <citation type="submission" date="2016-01" db="EMBL/GenBank/DDBJ databases">
        <title>Diatom-associated endosymboitic cyanobacterium lacks core nitrogen metabolism enzymes.</title>
        <authorList>
            <person name="Hilton J.A."/>
            <person name="Foster R.A."/>
            <person name="Tripp H.J."/>
            <person name="Carter B.J."/>
            <person name="Zehr J.P."/>
            <person name="Villareal T.A."/>
        </authorList>
    </citation>
    <scope>NUCLEOTIDE SEQUENCE [LARGE SCALE GENOMIC DNA]</scope>
    <source>
        <strain evidence="14">HH01</strain>
    </source>
</reference>
<sequence length="464" mass="52315">MNVSPTQDISFYRLALEGPNSPEVFPLTSATLLSLVMSQIDLLIEYKITATLWVKLPPESIWQSEIVRYHTALNTIPNIYSYHLSNNNLEVSAEINQDSSLHHLYLQLEPDSKLKREYFFVIISPELYSVVIAYRPEKKLIEPEFNNISQKKTAFLLGTCCFKSRIIQRVVDGIYDAIAPENISRDFILSETPKLELINKLLIKQIKRQDEISRQVISQKVTKLQKQNQNLQNSLTSRYEYLNLVCQQLLTPLTHMKTALSLLNSSAMKATQRQRYLQMINSQCDRQNALINGVRELVQIEKNLYETDLESVHISDVVPGVISTYQPLAQEKGIMLAYTIPNELPAVQCVSGGLRQILINLIANSIKFSSHGGQVWVRTRVKGNYVQLEVKDTGIGIAENELSKIFDSFYQVHLSTTEDPGGAGLGLTVVQQLLQVGGGSITVTSKLMEGSTFTVNLPKIIEEN</sequence>
<dbReference type="Pfam" id="PF10069">
    <property type="entry name" value="DICT"/>
    <property type="match status" value="1"/>
</dbReference>
<dbReference type="SUPFAM" id="SSF47384">
    <property type="entry name" value="Homodimeric domain of signal transducing histidine kinase"/>
    <property type="match status" value="1"/>
</dbReference>
<dbReference type="Proteomes" id="UP000053051">
    <property type="component" value="Unassembled WGS sequence"/>
</dbReference>
<dbReference type="Gene3D" id="1.10.287.130">
    <property type="match status" value="1"/>
</dbReference>
<evidence type="ECO:0000256" key="9">
    <source>
        <dbReference type="ARBA" id="ARBA00022840"/>
    </source>
</evidence>
<reference evidence="13 14" key="1">
    <citation type="submission" date="2012-05" db="EMBL/GenBank/DDBJ databases">
        <authorList>
            <person name="Hilton J."/>
        </authorList>
    </citation>
    <scope>NUCLEOTIDE SEQUENCE [LARGE SCALE GENOMIC DNA]</scope>
    <source>
        <strain evidence="13 14">HH01</strain>
    </source>
</reference>
<evidence type="ECO:0000256" key="5">
    <source>
        <dbReference type="ARBA" id="ARBA00022553"/>
    </source>
</evidence>
<keyword evidence="14" id="KW-1185">Reference proteome</keyword>
<dbReference type="GO" id="GO:0005524">
    <property type="term" value="F:ATP binding"/>
    <property type="evidence" value="ECO:0007669"/>
    <property type="project" value="UniProtKB-KW"/>
</dbReference>
<keyword evidence="8 13" id="KW-0418">Kinase</keyword>
<dbReference type="STRING" id="1165094.RINTHH_2440"/>
<evidence type="ECO:0000313" key="14">
    <source>
        <dbReference type="Proteomes" id="UP000053051"/>
    </source>
</evidence>
<accession>M1WQI2</accession>
<evidence type="ECO:0000256" key="11">
    <source>
        <dbReference type="ARBA" id="ARBA00023136"/>
    </source>
</evidence>
<dbReference type="PROSITE" id="PS50109">
    <property type="entry name" value="HIS_KIN"/>
    <property type="match status" value="1"/>
</dbReference>
<dbReference type="SMART" id="SM00388">
    <property type="entry name" value="HisKA"/>
    <property type="match status" value="1"/>
</dbReference>
<dbReference type="RefSeq" id="WP_008231814.1">
    <property type="nucleotide sequence ID" value="NZ_CAIY01000012.1"/>
</dbReference>
<dbReference type="GO" id="GO:0009927">
    <property type="term" value="F:histidine phosphotransfer kinase activity"/>
    <property type="evidence" value="ECO:0007669"/>
    <property type="project" value="TreeGrafter"/>
</dbReference>
<dbReference type="PANTHER" id="PTHR43047">
    <property type="entry name" value="TWO-COMPONENT HISTIDINE PROTEIN KINASE"/>
    <property type="match status" value="1"/>
</dbReference>
<organism evidence="13 14">
    <name type="scientific">Richelia intracellularis HH01</name>
    <dbReference type="NCBI Taxonomy" id="1165094"/>
    <lineage>
        <taxon>Bacteria</taxon>
        <taxon>Bacillati</taxon>
        <taxon>Cyanobacteriota</taxon>
        <taxon>Cyanophyceae</taxon>
        <taxon>Nostocales</taxon>
        <taxon>Nostocaceae</taxon>
        <taxon>Richelia</taxon>
    </lineage>
</organism>
<dbReference type="PRINTS" id="PR00344">
    <property type="entry name" value="BCTRLSENSOR"/>
</dbReference>